<reference evidence="1" key="1">
    <citation type="journal article" date="2020" name="Nature">
        <title>Giant virus diversity and host interactions through global metagenomics.</title>
        <authorList>
            <person name="Schulz F."/>
            <person name="Roux S."/>
            <person name="Paez-Espino D."/>
            <person name="Jungbluth S."/>
            <person name="Walsh D.A."/>
            <person name="Denef V.J."/>
            <person name="McMahon K.D."/>
            <person name="Konstantinidis K.T."/>
            <person name="Eloe-Fadrosh E.A."/>
            <person name="Kyrpides N.C."/>
            <person name="Woyke T."/>
        </authorList>
    </citation>
    <scope>NUCLEOTIDE SEQUENCE</scope>
    <source>
        <strain evidence="1">GVMAG-S-3300013094-109</strain>
    </source>
</reference>
<protein>
    <submittedName>
        <fullName evidence="1">Uncharacterized protein</fullName>
    </submittedName>
</protein>
<organism evidence="1">
    <name type="scientific">viral metagenome</name>
    <dbReference type="NCBI Taxonomy" id="1070528"/>
    <lineage>
        <taxon>unclassified sequences</taxon>
        <taxon>metagenomes</taxon>
        <taxon>organismal metagenomes</taxon>
    </lineage>
</organism>
<evidence type="ECO:0000313" key="1">
    <source>
        <dbReference type="EMBL" id="QHU21439.1"/>
    </source>
</evidence>
<dbReference type="AlphaFoldDB" id="A0A6C0KV29"/>
<name>A0A6C0KV29_9ZZZZ</name>
<accession>A0A6C0KV29</accession>
<sequence>MKIIISLFSIVYNFKNEKFSDNNTQRDRGSDNRYSLYEDFETKTKIFENLNKKALLDKLENSNLNNDNKLQLIKTHNFLIDDISDISFFNIKNGGLIDEFSE</sequence>
<proteinExistence type="predicted"/>
<dbReference type="EMBL" id="MN740990">
    <property type="protein sequence ID" value="QHU21439.1"/>
    <property type="molecule type" value="Genomic_DNA"/>
</dbReference>